<protein>
    <submittedName>
        <fullName evidence="1">Uncharacterized protein</fullName>
    </submittedName>
</protein>
<keyword evidence="2" id="KW-1185">Reference proteome</keyword>
<name>A0A8F2XX95_9CAUD</name>
<organism evidence="1 2">
    <name type="scientific">Vibrio phage vB_VpP_BT-1011</name>
    <dbReference type="NCBI Taxonomy" id="2799672"/>
    <lineage>
        <taxon>Viruses</taxon>
        <taxon>Duplodnaviria</taxon>
        <taxon>Heunggongvirae</taxon>
        <taxon>Uroviricota</taxon>
        <taxon>Caudoviricetes</taxon>
        <taxon>Tieomvirus</taxon>
        <taxon>Tieomvirus BT1011</taxon>
    </lineage>
</organism>
<dbReference type="Proteomes" id="UP000683424">
    <property type="component" value="Segment"/>
</dbReference>
<accession>A0A8F2XX95</accession>
<dbReference type="EMBL" id="MW009675">
    <property type="protein sequence ID" value="QWX10218.1"/>
    <property type="molecule type" value="Genomic_DNA"/>
</dbReference>
<evidence type="ECO:0000313" key="1">
    <source>
        <dbReference type="EMBL" id="QWX10218.1"/>
    </source>
</evidence>
<proteinExistence type="predicted"/>
<evidence type="ECO:0000313" key="2">
    <source>
        <dbReference type="Proteomes" id="UP000683424"/>
    </source>
</evidence>
<reference evidence="1" key="1">
    <citation type="submission" date="2020-09" db="EMBL/GenBank/DDBJ databases">
        <authorList>
            <person name="Gao C."/>
            <person name="Qiu Z."/>
        </authorList>
    </citation>
    <scope>NUCLEOTIDE SEQUENCE</scope>
</reference>
<sequence>MSAFKGSIKLTPYSQWVVSGVKAKADDDGYIECPFCFGSGIIEAEVELPSGNWTDIEDECQDCEDGHIHIDDLDERNLKEVISTVGYRMDCAESVRLLSSATKTDFFLNLCKAKEMHL</sequence>
<gene>
    <name evidence="1" type="ORF">vBVpPBT1011_0019</name>
</gene>